<reference evidence="2 3" key="1">
    <citation type="journal article" date="2015" name="Nature">
        <title>rRNA introns, odd ribosomes, and small enigmatic genomes across a large radiation of phyla.</title>
        <authorList>
            <person name="Brown C.T."/>
            <person name="Hug L.A."/>
            <person name="Thomas B.C."/>
            <person name="Sharon I."/>
            <person name="Castelle C.J."/>
            <person name="Singh A."/>
            <person name="Wilkins M.J."/>
            <person name="Williams K.H."/>
            <person name="Banfield J.F."/>
        </authorList>
    </citation>
    <scope>NUCLEOTIDE SEQUENCE [LARGE SCALE GENOMIC DNA]</scope>
</reference>
<dbReference type="GO" id="GO:0004803">
    <property type="term" value="F:transposase activity"/>
    <property type="evidence" value="ECO:0007669"/>
    <property type="project" value="InterPro"/>
</dbReference>
<evidence type="ECO:0000313" key="2">
    <source>
        <dbReference type="EMBL" id="KKS83831.1"/>
    </source>
</evidence>
<gene>
    <name evidence="2" type="ORF">UV59_C0031G0018</name>
</gene>
<dbReference type="PANTHER" id="PTHR34322">
    <property type="entry name" value="TRANSPOSASE, Y1_TNP DOMAIN-CONTAINING"/>
    <property type="match status" value="1"/>
</dbReference>
<evidence type="ECO:0000259" key="1">
    <source>
        <dbReference type="SMART" id="SM01321"/>
    </source>
</evidence>
<evidence type="ECO:0000313" key="3">
    <source>
        <dbReference type="Proteomes" id="UP000034543"/>
    </source>
</evidence>
<proteinExistence type="predicted"/>
<dbReference type="GO" id="GO:0003677">
    <property type="term" value="F:DNA binding"/>
    <property type="evidence" value="ECO:0007669"/>
    <property type="project" value="InterPro"/>
</dbReference>
<dbReference type="SUPFAM" id="SSF143422">
    <property type="entry name" value="Transposase IS200-like"/>
    <property type="match status" value="1"/>
</dbReference>
<comment type="caution">
    <text evidence="2">The sequence shown here is derived from an EMBL/GenBank/DDBJ whole genome shotgun (WGS) entry which is preliminary data.</text>
</comment>
<dbReference type="Proteomes" id="UP000034543">
    <property type="component" value="Unassembled WGS sequence"/>
</dbReference>
<dbReference type="EMBL" id="LCFB01000031">
    <property type="protein sequence ID" value="KKS83831.1"/>
    <property type="molecule type" value="Genomic_DNA"/>
</dbReference>
<accession>A0A0G1ELB1</accession>
<dbReference type="InterPro" id="IPR002686">
    <property type="entry name" value="Transposase_17"/>
</dbReference>
<dbReference type="GO" id="GO:0006313">
    <property type="term" value="P:DNA transposition"/>
    <property type="evidence" value="ECO:0007669"/>
    <property type="project" value="InterPro"/>
</dbReference>
<feature type="domain" description="Transposase IS200-like" evidence="1">
    <location>
        <begin position="21"/>
        <end position="168"/>
    </location>
</feature>
<dbReference type="PANTHER" id="PTHR34322:SF2">
    <property type="entry name" value="TRANSPOSASE IS200-LIKE DOMAIN-CONTAINING PROTEIN"/>
    <property type="match status" value="1"/>
</dbReference>
<dbReference type="InterPro" id="IPR036515">
    <property type="entry name" value="Transposase_17_sf"/>
</dbReference>
<name>A0A0G1ELB1_9BACT</name>
<dbReference type="SMART" id="SM01321">
    <property type="entry name" value="Y1_Tnp"/>
    <property type="match status" value="1"/>
</dbReference>
<protein>
    <recommendedName>
        <fullName evidence="1">Transposase IS200-like domain-containing protein</fullName>
    </recommendedName>
</protein>
<sequence length="241" mass="28323">MLKIVLLLLSMAAKNSVKTYVENAFYHVYNQGVEQRNIFLDQQDYSVFLSYLQTYVSPKDTTSLYSIISSLDVSSKEKDRALKLLKLRNYHGALQLCCYALLPNHFHLLLLQIKMGLNEFMNSLGTRYAMYFNRKYRRKGVLFQDVYKAVLVYSDEQLLHISRYIHQNPTEWLNLPPNHWRNLPYPSSLPDYLGERRTIWVTSKYVLDYFSKTNPQLSYESFVTGTTDNNLVNELTIDLEN</sequence>
<dbReference type="AlphaFoldDB" id="A0A0G1ELB1"/>
<organism evidence="2 3">
    <name type="scientific">Candidatus Gottesmanbacteria bacterium GW2011_GWA1_43_11</name>
    <dbReference type="NCBI Taxonomy" id="1618436"/>
    <lineage>
        <taxon>Bacteria</taxon>
        <taxon>Candidatus Gottesmaniibacteriota</taxon>
    </lineage>
</organism>
<dbReference type="Gene3D" id="3.30.70.1290">
    <property type="entry name" value="Transposase IS200-like"/>
    <property type="match status" value="1"/>
</dbReference>
<dbReference type="Pfam" id="PF01797">
    <property type="entry name" value="Y1_Tnp"/>
    <property type="match status" value="1"/>
</dbReference>